<dbReference type="NCBIfam" id="TIGR01549">
    <property type="entry name" value="HAD-SF-IA-v1"/>
    <property type="match status" value="1"/>
</dbReference>
<protein>
    <submittedName>
        <fullName evidence="1">HAD family hydrolase</fullName>
    </submittedName>
</protein>
<comment type="caution">
    <text evidence="1">The sequence shown here is derived from an EMBL/GenBank/DDBJ whole genome shotgun (WGS) entry which is preliminary data.</text>
</comment>
<dbReference type="InterPro" id="IPR023214">
    <property type="entry name" value="HAD_sf"/>
</dbReference>
<reference evidence="1 2" key="1">
    <citation type="submission" date="2019-01" db="EMBL/GenBank/DDBJ databases">
        <title>Senegalimassilia sp. nov. KGMB04484 isolated human feces.</title>
        <authorList>
            <person name="Han K.-I."/>
            <person name="Kim J.-S."/>
            <person name="Lee K.C."/>
            <person name="Suh M.K."/>
            <person name="Eom M.K."/>
            <person name="Lee J.H."/>
            <person name="Park S.-H."/>
            <person name="Kang S.W."/>
            <person name="Park J.-E."/>
            <person name="Oh B.S."/>
            <person name="Yu S.Y."/>
            <person name="Choi S.-H."/>
            <person name="Lee D.H."/>
            <person name="Yoon H."/>
            <person name="Kim B.-Y."/>
            <person name="Lee J.H."/>
            <person name="Lee J.-S."/>
        </authorList>
    </citation>
    <scope>NUCLEOTIDE SEQUENCE [LARGE SCALE GENOMIC DNA]</scope>
    <source>
        <strain evidence="1 2">KGMB04484</strain>
    </source>
</reference>
<dbReference type="GO" id="GO:0005829">
    <property type="term" value="C:cytosol"/>
    <property type="evidence" value="ECO:0007669"/>
    <property type="project" value="TreeGrafter"/>
</dbReference>
<dbReference type="GO" id="GO:0008967">
    <property type="term" value="F:phosphoglycolate phosphatase activity"/>
    <property type="evidence" value="ECO:0007669"/>
    <property type="project" value="TreeGrafter"/>
</dbReference>
<dbReference type="PANTHER" id="PTHR43434:SF1">
    <property type="entry name" value="PHOSPHOGLYCOLATE PHOSPHATASE"/>
    <property type="match status" value="1"/>
</dbReference>
<keyword evidence="2" id="KW-1185">Reference proteome</keyword>
<accession>A0A4Q2JY84</accession>
<sequence>MNQSNPTFDTFIFDLDGTLLDTMPDLIVVTNKTLEHFGKPTHTDAEILSYVGDGAQRLIYRAMPEGTSDETCAEALAYWKALYPEIGLELTKPYAHMPETLAQLKKQGCKLAVLSNKYEGGVKDVIPKHLPGLFDVLHGECEGIPRKPDPTGLLRTIAELGSAPERTAYVGDSAGDIKVARNAGTFAIGVDWGYNPVDVLQEAGADVILSSPTQFLQFSPA</sequence>
<dbReference type="SFLD" id="SFLDG01129">
    <property type="entry name" value="C1.5:_HAD__Beta-PGM__Phosphata"/>
    <property type="match status" value="1"/>
</dbReference>
<dbReference type="InterPro" id="IPR041492">
    <property type="entry name" value="HAD_2"/>
</dbReference>
<dbReference type="RefSeq" id="WP_129423747.1">
    <property type="nucleotide sequence ID" value="NZ_SDPW01000001.1"/>
</dbReference>
<dbReference type="InterPro" id="IPR006439">
    <property type="entry name" value="HAD-SF_hydro_IA"/>
</dbReference>
<dbReference type="InterPro" id="IPR023198">
    <property type="entry name" value="PGP-like_dom2"/>
</dbReference>
<dbReference type="OrthoDB" id="9776368at2"/>
<dbReference type="AlphaFoldDB" id="A0A4Q2JY84"/>
<dbReference type="PANTHER" id="PTHR43434">
    <property type="entry name" value="PHOSPHOGLYCOLATE PHOSPHATASE"/>
    <property type="match status" value="1"/>
</dbReference>
<dbReference type="GO" id="GO:0006281">
    <property type="term" value="P:DNA repair"/>
    <property type="evidence" value="ECO:0007669"/>
    <property type="project" value="TreeGrafter"/>
</dbReference>
<dbReference type="Proteomes" id="UP000293345">
    <property type="component" value="Unassembled WGS sequence"/>
</dbReference>
<name>A0A4Q2JY84_9ACTN</name>
<dbReference type="SUPFAM" id="SSF56784">
    <property type="entry name" value="HAD-like"/>
    <property type="match status" value="1"/>
</dbReference>
<dbReference type="Gene3D" id="3.40.50.1000">
    <property type="entry name" value="HAD superfamily/HAD-like"/>
    <property type="match status" value="1"/>
</dbReference>
<dbReference type="EMBL" id="SDPW01000001">
    <property type="protein sequence ID" value="RXZ53906.1"/>
    <property type="molecule type" value="Genomic_DNA"/>
</dbReference>
<evidence type="ECO:0000313" key="2">
    <source>
        <dbReference type="Proteomes" id="UP000293345"/>
    </source>
</evidence>
<dbReference type="PRINTS" id="PR00413">
    <property type="entry name" value="HADHALOGNASE"/>
</dbReference>
<organism evidence="1 2">
    <name type="scientific">Senegalimassilia faecalis</name>
    <dbReference type="NCBI Taxonomy" id="2509433"/>
    <lineage>
        <taxon>Bacteria</taxon>
        <taxon>Bacillati</taxon>
        <taxon>Actinomycetota</taxon>
        <taxon>Coriobacteriia</taxon>
        <taxon>Coriobacteriales</taxon>
        <taxon>Coriobacteriaceae</taxon>
        <taxon>Senegalimassilia</taxon>
    </lineage>
</organism>
<dbReference type="Pfam" id="PF13419">
    <property type="entry name" value="HAD_2"/>
    <property type="match status" value="1"/>
</dbReference>
<gene>
    <name evidence="1" type="ORF">ET524_04965</name>
</gene>
<dbReference type="InterPro" id="IPR050155">
    <property type="entry name" value="HAD-like_hydrolase_sf"/>
</dbReference>
<proteinExistence type="predicted"/>
<dbReference type="InterPro" id="IPR036412">
    <property type="entry name" value="HAD-like_sf"/>
</dbReference>
<evidence type="ECO:0000313" key="1">
    <source>
        <dbReference type="EMBL" id="RXZ53906.1"/>
    </source>
</evidence>
<dbReference type="Gene3D" id="1.10.150.240">
    <property type="entry name" value="Putative phosphatase, domain 2"/>
    <property type="match status" value="1"/>
</dbReference>
<dbReference type="SFLD" id="SFLDS00003">
    <property type="entry name" value="Haloacid_Dehalogenase"/>
    <property type="match status" value="1"/>
</dbReference>
<keyword evidence="1" id="KW-0378">Hydrolase</keyword>